<dbReference type="STRING" id="59748.PA0304"/>
<proteinExistence type="inferred from homology"/>
<organism evidence="12 13">
    <name type="scientific">Phytoplasma australiense</name>
    <dbReference type="NCBI Taxonomy" id="59748"/>
    <lineage>
        <taxon>Bacteria</taxon>
        <taxon>Bacillati</taxon>
        <taxon>Mycoplasmatota</taxon>
        <taxon>Mollicutes</taxon>
        <taxon>Acholeplasmatales</taxon>
        <taxon>Acholeplasmataceae</taxon>
        <taxon>Candidatus Phytoplasma</taxon>
        <taxon>16SrXII (Stolbur group)</taxon>
    </lineage>
</organism>
<dbReference type="PANTHER" id="PTHR10344:SF4">
    <property type="entry name" value="UMP-CMP KINASE 2, MITOCHONDRIAL"/>
    <property type="match status" value="1"/>
</dbReference>
<evidence type="ECO:0000256" key="2">
    <source>
        <dbReference type="ARBA" id="ARBA00012980"/>
    </source>
</evidence>
<comment type="similarity">
    <text evidence="1 10">Belongs to the thymidylate kinase family.</text>
</comment>
<dbReference type="GO" id="GO:0006235">
    <property type="term" value="P:dTTP biosynthetic process"/>
    <property type="evidence" value="ECO:0007669"/>
    <property type="project" value="UniProtKB-UniRule"/>
</dbReference>
<dbReference type="InterPro" id="IPR027417">
    <property type="entry name" value="P-loop_NTPase"/>
</dbReference>
<evidence type="ECO:0000256" key="6">
    <source>
        <dbReference type="ARBA" id="ARBA00022741"/>
    </source>
</evidence>
<evidence type="ECO:0000259" key="11">
    <source>
        <dbReference type="Pfam" id="PF02223"/>
    </source>
</evidence>
<dbReference type="InterPro" id="IPR039430">
    <property type="entry name" value="Thymidylate_kin-like_dom"/>
</dbReference>
<dbReference type="GO" id="GO:0005829">
    <property type="term" value="C:cytosol"/>
    <property type="evidence" value="ECO:0007669"/>
    <property type="project" value="TreeGrafter"/>
</dbReference>
<comment type="function">
    <text evidence="10">Phosphorylation of dTMP to form dTDP in both de novo and salvage pathways of dTTP synthesis.</text>
</comment>
<dbReference type="PANTHER" id="PTHR10344">
    <property type="entry name" value="THYMIDYLATE KINASE"/>
    <property type="match status" value="1"/>
</dbReference>
<keyword evidence="7 10" id="KW-0418">Kinase</keyword>
<dbReference type="AlphaFoldDB" id="B1V9L7"/>
<evidence type="ECO:0000313" key="13">
    <source>
        <dbReference type="Proteomes" id="UP000008323"/>
    </source>
</evidence>
<dbReference type="GO" id="GO:0006227">
    <property type="term" value="P:dUDP biosynthetic process"/>
    <property type="evidence" value="ECO:0007669"/>
    <property type="project" value="TreeGrafter"/>
</dbReference>
<evidence type="ECO:0000256" key="1">
    <source>
        <dbReference type="ARBA" id="ARBA00009776"/>
    </source>
</evidence>
<protein>
    <recommendedName>
        <fullName evidence="3 10">Thymidylate kinase</fullName>
        <ecNumber evidence="2 10">2.7.4.9</ecNumber>
    </recommendedName>
    <alternativeName>
        <fullName evidence="10">dTMP kinase</fullName>
    </alternativeName>
</protein>
<dbReference type="HAMAP" id="MF_00165">
    <property type="entry name" value="Thymidylate_kinase"/>
    <property type="match status" value="1"/>
</dbReference>
<dbReference type="Gene3D" id="3.40.50.300">
    <property type="entry name" value="P-loop containing nucleotide triphosphate hydrolases"/>
    <property type="match status" value="1"/>
</dbReference>
<keyword evidence="8 10" id="KW-0067">ATP-binding</keyword>
<dbReference type="SUPFAM" id="SSF52540">
    <property type="entry name" value="P-loop containing nucleoside triphosphate hydrolases"/>
    <property type="match status" value="1"/>
</dbReference>
<evidence type="ECO:0000256" key="5">
    <source>
        <dbReference type="ARBA" id="ARBA00022727"/>
    </source>
</evidence>
<dbReference type="Proteomes" id="UP000008323">
    <property type="component" value="Chromosome"/>
</dbReference>
<sequence>MKIIIFEGLDGSGKTTFIQNIKEELQAQNQEVITLQGLGSSSIGPQIRKMFLTHENLDNQTRLLLSFSNMIQTQEEQITPHIFSNKIILIDRWLGSNFAYRIYPSQNKRDYQIFYNLFNRFIKPDMTVYLKTNPEIGINRKRTQSNHKLDVIESSPISYFKKVEQGYDEFLKLPNLGTKIILDTIDFTNISQHQKNIIKKIGNIKQWQL</sequence>
<dbReference type="CDD" id="cd01672">
    <property type="entry name" value="TMPK"/>
    <property type="match status" value="1"/>
</dbReference>
<keyword evidence="6 10" id="KW-0547">Nucleotide-binding</keyword>
<evidence type="ECO:0000256" key="3">
    <source>
        <dbReference type="ARBA" id="ARBA00017144"/>
    </source>
</evidence>
<gene>
    <name evidence="10 12" type="primary">tmk</name>
    <name evidence="12" type="ordered locus">PA0304</name>
</gene>
<evidence type="ECO:0000313" key="12">
    <source>
        <dbReference type="EMBL" id="CAM11639.1"/>
    </source>
</evidence>
<dbReference type="GO" id="GO:0006233">
    <property type="term" value="P:dTDP biosynthetic process"/>
    <property type="evidence" value="ECO:0007669"/>
    <property type="project" value="InterPro"/>
</dbReference>
<evidence type="ECO:0000256" key="8">
    <source>
        <dbReference type="ARBA" id="ARBA00022840"/>
    </source>
</evidence>
<dbReference type="GO" id="GO:0004798">
    <property type="term" value="F:dTMP kinase activity"/>
    <property type="evidence" value="ECO:0007669"/>
    <property type="project" value="UniProtKB-UniRule"/>
</dbReference>
<keyword evidence="5 10" id="KW-0545">Nucleotide biosynthesis</keyword>
<dbReference type="KEGG" id="pal:PA0304"/>
<accession>B1V9L7</accession>
<dbReference type="NCBIfam" id="TIGR00041">
    <property type="entry name" value="DTMP_kinase"/>
    <property type="match status" value="1"/>
</dbReference>
<feature type="domain" description="Thymidylate kinase-like" evidence="11">
    <location>
        <begin position="6"/>
        <end position="178"/>
    </location>
</feature>
<evidence type="ECO:0000256" key="4">
    <source>
        <dbReference type="ARBA" id="ARBA00022679"/>
    </source>
</evidence>
<dbReference type="InterPro" id="IPR018094">
    <property type="entry name" value="Thymidylate_kinase"/>
</dbReference>
<comment type="catalytic activity">
    <reaction evidence="9 10">
        <text>dTMP + ATP = dTDP + ADP</text>
        <dbReference type="Rhea" id="RHEA:13517"/>
        <dbReference type="ChEBI" id="CHEBI:30616"/>
        <dbReference type="ChEBI" id="CHEBI:58369"/>
        <dbReference type="ChEBI" id="CHEBI:63528"/>
        <dbReference type="ChEBI" id="CHEBI:456216"/>
        <dbReference type="EC" id="2.7.4.9"/>
    </reaction>
</comment>
<keyword evidence="4 10" id="KW-0808">Transferase</keyword>
<dbReference type="Pfam" id="PF02223">
    <property type="entry name" value="Thymidylate_kin"/>
    <property type="match status" value="1"/>
</dbReference>
<evidence type="ECO:0000256" key="7">
    <source>
        <dbReference type="ARBA" id="ARBA00022777"/>
    </source>
</evidence>
<feature type="binding site" evidence="10">
    <location>
        <begin position="8"/>
        <end position="15"/>
    </location>
    <ligand>
        <name>ATP</name>
        <dbReference type="ChEBI" id="CHEBI:30616"/>
    </ligand>
</feature>
<dbReference type="EC" id="2.7.4.9" evidence="2 10"/>
<dbReference type="EMBL" id="AM422018">
    <property type="protein sequence ID" value="CAM11639.1"/>
    <property type="molecule type" value="Genomic_DNA"/>
</dbReference>
<dbReference type="GO" id="GO:0005524">
    <property type="term" value="F:ATP binding"/>
    <property type="evidence" value="ECO:0007669"/>
    <property type="project" value="UniProtKB-UniRule"/>
</dbReference>
<reference evidence="12" key="1">
    <citation type="journal article" date="2008" name="J. Bacteriol.">
        <title>Comparative genome analysis of 'Candidatus Phytoplasma australiense' (subgroup tuf-Australia I; rp-A) and 'Ca. Phytoplasma asteris' strains OY-M and AY-WB.</title>
        <authorList>
            <person name="Tran-Nguyen L.T."/>
            <person name="Kube M."/>
            <person name="Schneider B."/>
            <person name="Reinhardt R."/>
            <person name="Gibb K.S."/>
        </authorList>
    </citation>
    <scope>NUCLEOTIDE SEQUENCE [LARGE SCALE GENOMIC DNA]</scope>
</reference>
<name>B1V9L7_PHYAS</name>
<evidence type="ECO:0000256" key="9">
    <source>
        <dbReference type="ARBA" id="ARBA00048743"/>
    </source>
</evidence>
<evidence type="ECO:0000256" key="10">
    <source>
        <dbReference type="HAMAP-Rule" id="MF_00165"/>
    </source>
</evidence>
<dbReference type="eggNOG" id="COG0125">
    <property type="taxonomic scope" value="Bacteria"/>
</dbReference>